<feature type="transmembrane region" description="Helical" evidence="6">
    <location>
        <begin position="334"/>
        <end position="355"/>
    </location>
</feature>
<protein>
    <submittedName>
        <fullName evidence="8">MFS transporter</fullName>
    </submittedName>
</protein>
<feature type="transmembrane region" description="Helical" evidence="6">
    <location>
        <begin position="177"/>
        <end position="197"/>
    </location>
</feature>
<keyword evidence="4 6" id="KW-1133">Transmembrane helix</keyword>
<sequence length="471" mass="50677">MSGLDSTIITTALPAITSDLHGINLIGWVIAVYLLGLAVTTPLWSKLGEHIGNKTAYQLATIFFVIGSLLEGLAPNMVFLIAARAVMGIGGGGMTSIPYIIYAKLYQDPKQRTKIFGFVTAAFSFATIIGPLFGGWIVDNFSWHWVFYVNVPLGLLSIAIIQVFFKTPAHEETASQPVDYLGGLLLSAGLICLLIGIEMIGTVAPLLVILTLLAALLFLAALIYVERLAVDPIIPGSLFKNAHLLVDFALFALIWGAFSGFNTYVPMWAQGIMGTSAVIGGVTQIPGAVTNFIGSERVVALRAKMTTQTVIGIGIVSIMIAFVVMVSLSQTMPYWLLLVAGIFEGFGVGICFNVLQIQVQQNADSQDVAAATSFSYLVRMLSQTFMASILSLILNQALYHGVATSHGTITMKMMNQLSDASSVKTLPQRLIPAMRTILHSGLHNIMVTSLVVLVVAFLINAWSKRRFAAQN</sequence>
<feature type="transmembrane region" description="Helical" evidence="6">
    <location>
        <begin position="442"/>
        <end position="462"/>
    </location>
</feature>
<dbReference type="Gene3D" id="1.20.1250.20">
    <property type="entry name" value="MFS general substrate transporter like domains"/>
    <property type="match status" value="1"/>
</dbReference>
<evidence type="ECO:0000256" key="3">
    <source>
        <dbReference type="ARBA" id="ARBA00022692"/>
    </source>
</evidence>
<keyword evidence="3 6" id="KW-0812">Transmembrane</keyword>
<evidence type="ECO:0000256" key="4">
    <source>
        <dbReference type="ARBA" id="ARBA00022989"/>
    </source>
</evidence>
<dbReference type="EMBL" id="QCXQ01000002">
    <property type="protein sequence ID" value="PWG00600.1"/>
    <property type="molecule type" value="Genomic_DNA"/>
</dbReference>
<feature type="transmembrane region" description="Helical" evidence="6">
    <location>
        <begin position="143"/>
        <end position="165"/>
    </location>
</feature>
<dbReference type="SUPFAM" id="SSF103473">
    <property type="entry name" value="MFS general substrate transporter"/>
    <property type="match status" value="1"/>
</dbReference>
<dbReference type="GO" id="GO:0005886">
    <property type="term" value="C:plasma membrane"/>
    <property type="evidence" value="ECO:0007669"/>
    <property type="project" value="UniProtKB-SubCell"/>
</dbReference>
<feature type="transmembrane region" description="Helical" evidence="6">
    <location>
        <begin position="267"/>
        <end position="289"/>
    </location>
</feature>
<gene>
    <name evidence="8" type="ORF">DCM90_05170</name>
</gene>
<feature type="transmembrane region" description="Helical" evidence="6">
    <location>
        <begin position="376"/>
        <end position="394"/>
    </location>
</feature>
<feature type="transmembrane region" description="Helical" evidence="6">
    <location>
        <begin position="115"/>
        <end position="137"/>
    </location>
</feature>
<feature type="transmembrane region" description="Helical" evidence="6">
    <location>
        <begin position="25"/>
        <end position="44"/>
    </location>
</feature>
<feature type="transmembrane region" description="Helical" evidence="6">
    <location>
        <begin position="244"/>
        <end position="261"/>
    </location>
</feature>
<dbReference type="InterPro" id="IPR011701">
    <property type="entry name" value="MFS"/>
</dbReference>
<evidence type="ECO:0000256" key="5">
    <source>
        <dbReference type="ARBA" id="ARBA00023136"/>
    </source>
</evidence>
<dbReference type="OrthoDB" id="9816041at2"/>
<evidence type="ECO:0000256" key="2">
    <source>
        <dbReference type="ARBA" id="ARBA00022448"/>
    </source>
</evidence>
<comment type="caution">
    <text evidence="8">The sequence shown here is derived from an EMBL/GenBank/DDBJ whole genome shotgun (WGS) entry which is preliminary data.</text>
</comment>
<accession>A0A2V1N3S8</accession>
<feature type="transmembrane region" description="Helical" evidence="6">
    <location>
        <begin position="56"/>
        <end position="75"/>
    </location>
</feature>
<evidence type="ECO:0000256" key="1">
    <source>
        <dbReference type="ARBA" id="ARBA00004651"/>
    </source>
</evidence>
<dbReference type="Proteomes" id="UP000245080">
    <property type="component" value="Unassembled WGS sequence"/>
</dbReference>
<evidence type="ECO:0000313" key="9">
    <source>
        <dbReference type="Proteomes" id="UP000245080"/>
    </source>
</evidence>
<evidence type="ECO:0000256" key="6">
    <source>
        <dbReference type="SAM" id="Phobius"/>
    </source>
</evidence>
<organism evidence="8 9">
    <name type="scientific">Levilactobacillus bambusae</name>
    <dbReference type="NCBI Taxonomy" id="2024736"/>
    <lineage>
        <taxon>Bacteria</taxon>
        <taxon>Bacillati</taxon>
        <taxon>Bacillota</taxon>
        <taxon>Bacilli</taxon>
        <taxon>Lactobacillales</taxon>
        <taxon>Lactobacillaceae</taxon>
        <taxon>Levilactobacillus</taxon>
    </lineage>
</organism>
<dbReference type="InterPro" id="IPR020846">
    <property type="entry name" value="MFS_dom"/>
</dbReference>
<keyword evidence="9" id="KW-1185">Reference proteome</keyword>
<keyword evidence="2" id="KW-0813">Transport</keyword>
<name>A0A2V1N3S8_9LACO</name>
<comment type="subcellular location">
    <subcellularLocation>
        <location evidence="1">Cell membrane</location>
        <topology evidence="1">Multi-pass membrane protein</topology>
    </subcellularLocation>
</comment>
<dbReference type="PANTHER" id="PTHR23501:SF191">
    <property type="entry name" value="VACUOLAR BASIC AMINO ACID TRANSPORTER 4"/>
    <property type="match status" value="1"/>
</dbReference>
<dbReference type="Pfam" id="PF07690">
    <property type="entry name" value="MFS_1"/>
    <property type="match status" value="1"/>
</dbReference>
<evidence type="ECO:0000313" key="8">
    <source>
        <dbReference type="EMBL" id="PWG00600.1"/>
    </source>
</evidence>
<dbReference type="PROSITE" id="PS50850">
    <property type="entry name" value="MFS"/>
    <property type="match status" value="1"/>
</dbReference>
<dbReference type="PANTHER" id="PTHR23501">
    <property type="entry name" value="MAJOR FACILITATOR SUPERFAMILY"/>
    <property type="match status" value="1"/>
</dbReference>
<feature type="transmembrane region" description="Helical" evidence="6">
    <location>
        <begin position="81"/>
        <end position="103"/>
    </location>
</feature>
<dbReference type="GO" id="GO:0022857">
    <property type="term" value="F:transmembrane transporter activity"/>
    <property type="evidence" value="ECO:0007669"/>
    <property type="project" value="InterPro"/>
</dbReference>
<dbReference type="InterPro" id="IPR036259">
    <property type="entry name" value="MFS_trans_sf"/>
</dbReference>
<feature type="transmembrane region" description="Helical" evidence="6">
    <location>
        <begin position="310"/>
        <end position="328"/>
    </location>
</feature>
<feature type="transmembrane region" description="Helical" evidence="6">
    <location>
        <begin position="203"/>
        <end position="224"/>
    </location>
</feature>
<reference evidence="8 9" key="1">
    <citation type="journal article" date="2018" name="Int. J. Syst. Evol. Microbiol.">
        <title>Lactobacillus bambusae sp. nov., isolated from a traditional fermented Ma-bamboo shoots of Taiwan.</title>
        <authorList>
            <person name="Wang L.-T."/>
        </authorList>
    </citation>
    <scope>NUCLEOTIDE SEQUENCE [LARGE SCALE GENOMIC DNA]</scope>
    <source>
        <strain evidence="8 9">BS-W1</strain>
    </source>
</reference>
<dbReference type="AlphaFoldDB" id="A0A2V1N3S8"/>
<feature type="domain" description="Major facilitator superfamily (MFS) profile" evidence="7">
    <location>
        <begin position="1"/>
        <end position="466"/>
    </location>
</feature>
<proteinExistence type="predicted"/>
<keyword evidence="5 6" id="KW-0472">Membrane</keyword>
<evidence type="ECO:0000259" key="7">
    <source>
        <dbReference type="PROSITE" id="PS50850"/>
    </source>
</evidence>